<feature type="repeat" description="ANK" evidence="3">
    <location>
        <begin position="1118"/>
        <end position="1150"/>
    </location>
</feature>
<feature type="repeat" description="ANK" evidence="3">
    <location>
        <begin position="1295"/>
        <end position="1327"/>
    </location>
</feature>
<feature type="compositionally biased region" description="Acidic residues" evidence="4">
    <location>
        <begin position="215"/>
        <end position="229"/>
    </location>
</feature>
<dbReference type="PROSITE" id="PS50837">
    <property type="entry name" value="NACHT"/>
    <property type="match status" value="1"/>
</dbReference>
<dbReference type="HOGENOM" id="CLU_000288_34_2_1"/>
<evidence type="ECO:0000256" key="4">
    <source>
        <dbReference type="SAM" id="MobiDB-lite"/>
    </source>
</evidence>
<evidence type="ECO:0000256" key="1">
    <source>
        <dbReference type="ARBA" id="ARBA00022737"/>
    </source>
</evidence>
<dbReference type="InterPro" id="IPR036770">
    <property type="entry name" value="Ankyrin_rpt-contain_sf"/>
</dbReference>
<dbReference type="Pfam" id="PF00023">
    <property type="entry name" value="Ank"/>
    <property type="match status" value="1"/>
</dbReference>
<name>S8AF75_DACHA</name>
<keyword evidence="1" id="KW-0677">Repeat</keyword>
<keyword evidence="7" id="KW-1185">Reference proteome</keyword>
<proteinExistence type="predicted"/>
<feature type="repeat" description="ANK" evidence="3">
    <location>
        <begin position="1151"/>
        <end position="1183"/>
    </location>
</feature>
<dbReference type="InterPro" id="IPR002110">
    <property type="entry name" value="Ankyrin_rpt"/>
</dbReference>
<feature type="domain" description="NACHT" evidence="5">
    <location>
        <begin position="420"/>
        <end position="567"/>
    </location>
</feature>
<evidence type="ECO:0000259" key="5">
    <source>
        <dbReference type="PROSITE" id="PS50837"/>
    </source>
</evidence>
<dbReference type="InterPro" id="IPR051165">
    <property type="entry name" value="Multifunctional_ANK_Repeat"/>
</dbReference>
<dbReference type="PROSITE" id="PS50088">
    <property type="entry name" value="ANK_REPEAT"/>
    <property type="match status" value="9"/>
</dbReference>
<dbReference type="SMART" id="SM00248">
    <property type="entry name" value="ANK"/>
    <property type="match status" value="12"/>
</dbReference>
<dbReference type="Gene3D" id="3.40.50.1580">
    <property type="entry name" value="Nucleoside phosphorylase domain"/>
    <property type="match status" value="1"/>
</dbReference>
<feature type="repeat" description="ANK" evidence="3">
    <location>
        <begin position="1052"/>
        <end position="1084"/>
    </location>
</feature>
<dbReference type="InterPro" id="IPR054471">
    <property type="entry name" value="GPIID_WHD"/>
</dbReference>
<evidence type="ECO:0000313" key="7">
    <source>
        <dbReference type="Proteomes" id="UP000015100"/>
    </source>
</evidence>
<dbReference type="InterPro" id="IPR007111">
    <property type="entry name" value="NACHT_NTPase"/>
</dbReference>
<reference evidence="7" key="2">
    <citation type="submission" date="2013-04" db="EMBL/GenBank/DDBJ databases">
        <title>Genomic mechanisms accounting for the adaptation to parasitism in nematode-trapping fungi.</title>
        <authorList>
            <person name="Ahren D.G."/>
        </authorList>
    </citation>
    <scope>NUCLEOTIDE SEQUENCE [LARGE SCALE GENOMIC DNA]</scope>
    <source>
        <strain evidence="7">CBS 200.50</strain>
    </source>
</reference>
<dbReference type="InterPro" id="IPR035994">
    <property type="entry name" value="Nucleoside_phosphorylase_sf"/>
</dbReference>
<evidence type="ECO:0000256" key="3">
    <source>
        <dbReference type="PROSITE-ProRule" id="PRU00023"/>
    </source>
</evidence>
<dbReference type="SUPFAM" id="SSF53167">
    <property type="entry name" value="Purine and uridine phosphorylases"/>
    <property type="match status" value="1"/>
</dbReference>
<feature type="repeat" description="ANK" evidence="3">
    <location>
        <begin position="1262"/>
        <end position="1294"/>
    </location>
</feature>
<feature type="repeat" description="ANK" evidence="3">
    <location>
        <begin position="1019"/>
        <end position="1051"/>
    </location>
</feature>
<feature type="region of interest" description="Disordered" evidence="4">
    <location>
        <begin position="200"/>
        <end position="234"/>
    </location>
</feature>
<protein>
    <recommendedName>
        <fullName evidence="5">NACHT domain-containing protein</fullName>
    </recommendedName>
</protein>
<dbReference type="eggNOG" id="KOG0504">
    <property type="taxonomic scope" value="Eukaryota"/>
</dbReference>
<dbReference type="Gene3D" id="1.25.40.20">
    <property type="entry name" value="Ankyrin repeat-containing domain"/>
    <property type="match status" value="2"/>
</dbReference>
<sequence>MSKRRLSTTRHEDYTVGWVCALREEHVAAQAMLDEEHPELSKPSSDNNAYTLGSIGQHNVVLARLPKGQYGAVSATAVVTQMASTYPSLKFAFLVGIGGGVPSNKVRLGDVVVSTPGPTHPGVVQWTLGEGGCGFKQLGVLNNPPNFLLAALTNLETRHEISGSKVCQFLEEVATKYPNLAAQCNKNNLKDVLYRSSYTHVDKQPRNGGESSNGDTEDDEEADDEDDEQEPCRWCDGTKIRQRKPRPMKVHYGLVASGDIAIESALSRDNLNEALGGKVICIETEAAGLLKSFPGIIIRGISDYTDSHKSNRWYQHAALVAAAFAKEITEYIQPEAVLTERSIRELVEIRNAISRTEAKVEKIESIVDNNNTAKIIHWLSSNNYGYRQTYNLGLQESGTGQWLLESPKFKRWQNSENGGQTLFCRGIPGSGKSVMTAIVIEHLQNFYKGDETIGIAYIYFDFKMQNEQQPINLLTSLIRQLVQRRRRLPECVNKLYESHAKAGTRPSIDETMVTLLQVTATYSRVFFLIDALDECHASNRANCARFLSDIIDLQRTSEANLFATSRPVPEIAEYFEYKPAMEIRASESDLQIYIRKHPSYISGIIRDDKTLQEEVENVVIEQVRGMFLLAKLSLDALDGMASTKEVLTALKRKKEKIASTDGGVDDAYYTIYGETMARINHQVGHARNRAFNVFSWITFSRTPLSPKQLQRALAVEFDTNELDERNLPRSDLMIGGCAGLVTIDPKENVVRFVHHTIQEYFELTKATWFPQAQSYIAKTCVTYLSYDDVKNYVRDAMYDYAANNWGHHVLLSHMETEETVLAFFKNQRAVSGCSVFLWAQESYRDPFGRHRNEFNEGQASAMSLAAYHGLAKSIDWMLSNGVGTISNSDPNQSPMGRAIEMERETVVDLFIERKVLAERDYSDALILAVQRAKLTIAKKLLDHGARTDGKDASGKTPIDWAVEIRDELMIRLLLDHGANVNTVDTDGRSLLLRTLMIRSEGLAKLLLERGADPNIIDRLGNSPLRFAIENYCGKISEELVDQGADVNISNQIGRTSLFCALRCYNEQLASKLMDRGADIHPRDSRGQTPLFIAVENWFHKTTMQLIERGADINHKDNEGQTPLFTAIEKAGEKAMKLLIDNGADIHGTDKFGQTPLLVAVKIGNIVGAELLVDRGANVEAVDFNGKSSLALANQSAELEDGRDLKEEMFRILFSRGASFANVNIRDIDFSKFLTASVKRRRGGAVASRLINLGADISIRDSQNRTLLGWAARSGNENLVKALLARGADKNARDSLDMTPLMLAARYGRSEIVKLLLDEGVDVEMTTLSGVAG</sequence>
<feature type="repeat" description="ANK" evidence="3">
    <location>
        <begin position="953"/>
        <end position="985"/>
    </location>
</feature>
<organism evidence="6 7">
    <name type="scientific">Dactylellina haptotyla (strain CBS 200.50)</name>
    <name type="common">Nematode-trapping fungus</name>
    <name type="synonym">Monacrosporium haptotylum</name>
    <dbReference type="NCBI Taxonomy" id="1284197"/>
    <lineage>
        <taxon>Eukaryota</taxon>
        <taxon>Fungi</taxon>
        <taxon>Dikarya</taxon>
        <taxon>Ascomycota</taxon>
        <taxon>Pezizomycotina</taxon>
        <taxon>Orbiliomycetes</taxon>
        <taxon>Orbiliales</taxon>
        <taxon>Orbiliaceae</taxon>
        <taxon>Dactylellina</taxon>
    </lineage>
</organism>
<dbReference type="EMBL" id="AQGS01000224">
    <property type="protein sequence ID" value="EPS41710.1"/>
    <property type="molecule type" value="Genomic_DNA"/>
</dbReference>
<dbReference type="Pfam" id="PF24883">
    <property type="entry name" value="NPHP3_N"/>
    <property type="match status" value="1"/>
</dbReference>
<dbReference type="PANTHER" id="PTHR24123:SF33">
    <property type="entry name" value="PROTEIN HOS4"/>
    <property type="match status" value="1"/>
</dbReference>
<keyword evidence="2 3" id="KW-0040">ANK repeat</keyword>
<dbReference type="PROSITE" id="PS50297">
    <property type="entry name" value="ANK_REP_REGION"/>
    <property type="match status" value="7"/>
</dbReference>
<dbReference type="Proteomes" id="UP000015100">
    <property type="component" value="Unassembled WGS sequence"/>
</dbReference>
<evidence type="ECO:0000256" key="2">
    <source>
        <dbReference type="ARBA" id="ARBA00023043"/>
    </source>
</evidence>
<feature type="repeat" description="ANK" evidence="3">
    <location>
        <begin position="1085"/>
        <end position="1117"/>
    </location>
</feature>
<feature type="repeat" description="ANK" evidence="3">
    <location>
        <begin position="986"/>
        <end position="1018"/>
    </location>
</feature>
<reference evidence="6 7" key="1">
    <citation type="journal article" date="2013" name="PLoS Genet.">
        <title>Genomic mechanisms accounting for the adaptation to parasitism in nematode-trapping fungi.</title>
        <authorList>
            <person name="Meerupati T."/>
            <person name="Andersson K.M."/>
            <person name="Friman E."/>
            <person name="Kumar D."/>
            <person name="Tunlid A."/>
            <person name="Ahren D."/>
        </authorList>
    </citation>
    <scope>NUCLEOTIDE SEQUENCE [LARGE SCALE GENOMIC DNA]</scope>
    <source>
        <strain evidence="6 7">CBS 200.50</strain>
    </source>
</reference>
<dbReference type="Pfam" id="PF22939">
    <property type="entry name" value="WHD_GPIID"/>
    <property type="match status" value="1"/>
</dbReference>
<evidence type="ECO:0000313" key="6">
    <source>
        <dbReference type="EMBL" id="EPS41710.1"/>
    </source>
</evidence>
<dbReference type="GO" id="GO:0009116">
    <property type="term" value="P:nucleoside metabolic process"/>
    <property type="evidence" value="ECO:0007669"/>
    <property type="project" value="InterPro"/>
</dbReference>
<dbReference type="OrthoDB" id="194358at2759"/>
<comment type="caution">
    <text evidence="6">The sequence shown here is derived from an EMBL/GenBank/DDBJ whole genome shotgun (WGS) entry which is preliminary data.</text>
</comment>
<dbReference type="OMA" id="TIAHENM"/>
<dbReference type="SUPFAM" id="SSF48403">
    <property type="entry name" value="Ankyrin repeat"/>
    <property type="match status" value="2"/>
</dbReference>
<dbReference type="InterPro" id="IPR027417">
    <property type="entry name" value="P-loop_NTPase"/>
</dbReference>
<dbReference type="GO" id="GO:0003824">
    <property type="term" value="F:catalytic activity"/>
    <property type="evidence" value="ECO:0007669"/>
    <property type="project" value="InterPro"/>
</dbReference>
<dbReference type="InterPro" id="IPR056884">
    <property type="entry name" value="NPHP3-like_N"/>
</dbReference>
<gene>
    <name evidence="6" type="ORF">H072_4397</name>
</gene>
<dbReference type="Gene3D" id="3.40.50.300">
    <property type="entry name" value="P-loop containing nucleotide triphosphate hydrolases"/>
    <property type="match status" value="1"/>
</dbReference>
<dbReference type="Pfam" id="PF12796">
    <property type="entry name" value="Ank_2"/>
    <property type="match status" value="3"/>
</dbReference>
<dbReference type="PANTHER" id="PTHR24123">
    <property type="entry name" value="ANKYRIN REPEAT-CONTAINING"/>
    <property type="match status" value="1"/>
</dbReference>
<accession>S8AF75</accession>
<dbReference type="STRING" id="1284197.S8AF75"/>